<name>A0A644SJ29_9ZZZZ</name>
<dbReference type="AlphaFoldDB" id="A0A644SJ29"/>
<evidence type="ECO:0000259" key="1">
    <source>
        <dbReference type="Pfam" id="PF13566"/>
    </source>
</evidence>
<dbReference type="NCBIfam" id="TIGR03915">
    <property type="entry name" value="SAM_7_link_chp"/>
    <property type="match status" value="1"/>
</dbReference>
<organism evidence="2">
    <name type="scientific">bioreactor metagenome</name>
    <dbReference type="NCBI Taxonomy" id="1076179"/>
    <lineage>
        <taxon>unclassified sequences</taxon>
        <taxon>metagenomes</taxon>
        <taxon>ecological metagenomes</taxon>
    </lineage>
</organism>
<proteinExistence type="predicted"/>
<sequence length="254" mass="31089">MTTLLYDSTFEGLMTAVFEVFEYKYDVVEIVAQQNYSQENFFAETHEVITDFTKSDRVLKKLEEKLGKQGISQLMMVYFSERKDFERLILSAVRHSIKHPKKNILQDFGNEDILEISKICRSVSRERHRMLAFVRFELLQDEVYFAKIEPDFNVLPLIRKHFKERYADQKWMIFDLKRHYGIFYDLKDVHFFTPDSSQLQNFRNSEQFHHEEEKKYQTLWQRYFVKTGIPERKNMKLHIQWIPKRYWKYLTEKF</sequence>
<dbReference type="EMBL" id="VSSQ01000001">
    <property type="protein sequence ID" value="MPL54703.1"/>
    <property type="molecule type" value="Genomic_DNA"/>
</dbReference>
<accession>A0A644SJ29</accession>
<evidence type="ECO:0000313" key="2">
    <source>
        <dbReference type="EMBL" id="MPL54703.1"/>
    </source>
</evidence>
<dbReference type="InterPro" id="IPR023875">
    <property type="entry name" value="DNA_repair_put"/>
</dbReference>
<comment type="caution">
    <text evidence="2">The sequence shown here is derived from an EMBL/GenBank/DDBJ whole genome shotgun (WGS) entry which is preliminary data.</text>
</comment>
<gene>
    <name evidence="2" type="ORF">SDC9_00169</name>
</gene>
<protein>
    <recommendedName>
        <fullName evidence="1">DUF4130 domain-containing protein</fullName>
    </recommendedName>
</protein>
<feature type="domain" description="DUF4130" evidence="1">
    <location>
        <begin position="85"/>
        <end position="252"/>
    </location>
</feature>
<dbReference type="Pfam" id="PF13566">
    <property type="entry name" value="DUF4130"/>
    <property type="match status" value="1"/>
</dbReference>
<reference evidence="2" key="1">
    <citation type="submission" date="2019-08" db="EMBL/GenBank/DDBJ databases">
        <authorList>
            <person name="Kucharzyk K."/>
            <person name="Murdoch R.W."/>
            <person name="Higgins S."/>
            <person name="Loffler F."/>
        </authorList>
    </citation>
    <scope>NUCLEOTIDE SEQUENCE</scope>
</reference>
<dbReference type="InterPro" id="IPR025404">
    <property type="entry name" value="DUF4130"/>
</dbReference>